<dbReference type="Proteomes" id="UP000281553">
    <property type="component" value="Unassembled WGS sequence"/>
</dbReference>
<organism evidence="1 2">
    <name type="scientific">Dibothriocephalus latus</name>
    <name type="common">Fish tapeworm</name>
    <name type="synonym">Diphyllobothrium latum</name>
    <dbReference type="NCBI Taxonomy" id="60516"/>
    <lineage>
        <taxon>Eukaryota</taxon>
        <taxon>Metazoa</taxon>
        <taxon>Spiralia</taxon>
        <taxon>Lophotrochozoa</taxon>
        <taxon>Platyhelminthes</taxon>
        <taxon>Cestoda</taxon>
        <taxon>Eucestoda</taxon>
        <taxon>Diphyllobothriidea</taxon>
        <taxon>Diphyllobothriidae</taxon>
        <taxon>Dibothriocephalus</taxon>
    </lineage>
</organism>
<name>A0A3P7L0G2_DIBLA</name>
<accession>A0A3P7L0G2</accession>
<evidence type="ECO:0000313" key="1">
    <source>
        <dbReference type="EMBL" id="VDN10164.1"/>
    </source>
</evidence>
<dbReference type="EMBL" id="UYRU01048586">
    <property type="protein sequence ID" value="VDN10164.1"/>
    <property type="molecule type" value="Genomic_DNA"/>
</dbReference>
<sequence length="200" mass="22848">MVLVAETDEKVRLPVTEQCPITETLEKIFIKIVPVNFQFAFYTNWTSKPRVLEVEGKDNTKLQVGFCSCLHQTAASFITCESEETINRSLTLEFDAGFLIQTATYGKCGGSNGRKNCYMQAVNSDVIFIIDDTSLYTKVKFDNKYKDSWEIYEIQQLKDIFQEINGYPPIWNEIEFKDFPLNVAPTVSQLSSISITFEIS</sequence>
<evidence type="ECO:0000313" key="2">
    <source>
        <dbReference type="Proteomes" id="UP000281553"/>
    </source>
</evidence>
<proteinExistence type="predicted"/>
<keyword evidence="2" id="KW-1185">Reference proteome</keyword>
<gene>
    <name evidence="1" type="ORF">DILT_LOCUS5995</name>
</gene>
<dbReference type="AlphaFoldDB" id="A0A3P7L0G2"/>
<protein>
    <submittedName>
        <fullName evidence="1">Uncharacterized protein</fullName>
    </submittedName>
</protein>
<reference evidence="1 2" key="1">
    <citation type="submission" date="2018-11" db="EMBL/GenBank/DDBJ databases">
        <authorList>
            <consortium name="Pathogen Informatics"/>
        </authorList>
    </citation>
    <scope>NUCLEOTIDE SEQUENCE [LARGE SCALE GENOMIC DNA]</scope>
</reference>